<keyword evidence="3 5" id="KW-0269">Exonuclease</keyword>
<dbReference type="CDD" id="cd06127">
    <property type="entry name" value="DEDDh"/>
    <property type="match status" value="1"/>
</dbReference>
<evidence type="ECO:0000259" key="4">
    <source>
        <dbReference type="SMART" id="SM00479"/>
    </source>
</evidence>
<dbReference type="SMART" id="SM00479">
    <property type="entry name" value="EXOIII"/>
    <property type="match status" value="1"/>
</dbReference>
<sequence>MNPALFFDTETTGLPLFKEPSEHPDQPHLVQLAASLVDLDTRTVLSSIDVIVKPDGWTIPDDVAKIHGITTEKALDLGVPEDVAVSMLLSMWGGRMRVGHNESFDARILRIAIKRHIDAREPAAALPQSDIWKAGPSACTALLTTPLCKLPPTEKMRAAGIGKFKTPKLAEAYHHFFGHNFEGAHTAGADVAACIAVYFAVQDLKTAKAA</sequence>
<evidence type="ECO:0000313" key="5">
    <source>
        <dbReference type="EMBL" id="MFD2321319.1"/>
    </source>
</evidence>
<dbReference type="PANTHER" id="PTHR30231:SF4">
    <property type="entry name" value="PROTEIN NEN2"/>
    <property type="match status" value="1"/>
</dbReference>
<dbReference type="RefSeq" id="WP_380105551.1">
    <property type="nucleotide sequence ID" value="NZ_JBHSIH010000001.1"/>
</dbReference>
<reference evidence="6" key="1">
    <citation type="journal article" date="2019" name="Int. J. Syst. Evol. Microbiol.">
        <title>The Global Catalogue of Microorganisms (GCM) 10K type strain sequencing project: providing services to taxonomists for standard genome sequencing and annotation.</title>
        <authorList>
            <consortium name="The Broad Institute Genomics Platform"/>
            <consortium name="The Broad Institute Genome Sequencing Center for Infectious Disease"/>
            <person name="Wu L."/>
            <person name="Ma J."/>
        </authorList>
    </citation>
    <scope>NUCLEOTIDE SEQUENCE [LARGE SCALE GENOMIC DNA]</scope>
    <source>
        <strain evidence="6">CCUG 62793</strain>
    </source>
</reference>
<dbReference type="Proteomes" id="UP001597287">
    <property type="component" value="Unassembled WGS sequence"/>
</dbReference>
<comment type="caution">
    <text evidence="5">The sequence shown here is derived from an EMBL/GenBank/DDBJ whole genome shotgun (WGS) entry which is preliminary data.</text>
</comment>
<keyword evidence="1" id="KW-0540">Nuclease</keyword>
<organism evidence="5 6">
    <name type="scientific">Delftia deserti</name>
    <dbReference type="NCBI Taxonomy" id="1651218"/>
    <lineage>
        <taxon>Bacteria</taxon>
        <taxon>Pseudomonadati</taxon>
        <taxon>Pseudomonadota</taxon>
        <taxon>Betaproteobacteria</taxon>
        <taxon>Burkholderiales</taxon>
        <taxon>Comamonadaceae</taxon>
        <taxon>Delftia</taxon>
    </lineage>
</organism>
<evidence type="ECO:0000256" key="2">
    <source>
        <dbReference type="ARBA" id="ARBA00022801"/>
    </source>
</evidence>
<dbReference type="PANTHER" id="PTHR30231">
    <property type="entry name" value="DNA POLYMERASE III SUBUNIT EPSILON"/>
    <property type="match status" value="1"/>
</dbReference>
<evidence type="ECO:0000313" key="6">
    <source>
        <dbReference type="Proteomes" id="UP001597287"/>
    </source>
</evidence>
<evidence type="ECO:0000256" key="1">
    <source>
        <dbReference type="ARBA" id="ARBA00022722"/>
    </source>
</evidence>
<feature type="domain" description="Exonuclease" evidence="4">
    <location>
        <begin position="3"/>
        <end position="207"/>
    </location>
</feature>
<dbReference type="Pfam" id="PF00929">
    <property type="entry name" value="RNase_T"/>
    <property type="match status" value="1"/>
</dbReference>
<keyword evidence="6" id="KW-1185">Reference proteome</keyword>
<name>A0ABW5EX85_9BURK</name>
<dbReference type="InterPro" id="IPR013520">
    <property type="entry name" value="Ribonucl_H"/>
</dbReference>
<protein>
    <submittedName>
        <fullName evidence="5">3'-5' exonuclease</fullName>
    </submittedName>
</protein>
<evidence type="ECO:0000256" key="3">
    <source>
        <dbReference type="ARBA" id="ARBA00022839"/>
    </source>
</evidence>
<dbReference type="GO" id="GO:0004527">
    <property type="term" value="F:exonuclease activity"/>
    <property type="evidence" value="ECO:0007669"/>
    <property type="project" value="UniProtKB-KW"/>
</dbReference>
<gene>
    <name evidence="5" type="ORF">ACFSPV_21725</name>
</gene>
<accession>A0ABW5EX85</accession>
<dbReference type="InterPro" id="IPR012337">
    <property type="entry name" value="RNaseH-like_sf"/>
</dbReference>
<dbReference type="EMBL" id="JBHUIG010000026">
    <property type="protein sequence ID" value="MFD2321319.1"/>
    <property type="molecule type" value="Genomic_DNA"/>
</dbReference>
<dbReference type="Gene3D" id="3.30.420.10">
    <property type="entry name" value="Ribonuclease H-like superfamily/Ribonuclease H"/>
    <property type="match status" value="1"/>
</dbReference>
<dbReference type="InterPro" id="IPR036397">
    <property type="entry name" value="RNaseH_sf"/>
</dbReference>
<proteinExistence type="predicted"/>
<dbReference type="SUPFAM" id="SSF53098">
    <property type="entry name" value="Ribonuclease H-like"/>
    <property type="match status" value="1"/>
</dbReference>
<keyword evidence="2" id="KW-0378">Hydrolase</keyword>